<organism evidence="1">
    <name type="scientific">freshwater metagenome</name>
    <dbReference type="NCBI Taxonomy" id="449393"/>
    <lineage>
        <taxon>unclassified sequences</taxon>
        <taxon>metagenomes</taxon>
        <taxon>ecological metagenomes</taxon>
    </lineage>
</organism>
<dbReference type="AlphaFoldDB" id="A0A6J7EY62"/>
<evidence type="ECO:0000313" key="1">
    <source>
        <dbReference type="EMBL" id="CAB4885910.1"/>
    </source>
</evidence>
<gene>
    <name evidence="1" type="ORF">UFOPK3417_01930</name>
</gene>
<protein>
    <submittedName>
        <fullName evidence="1">Unannotated protein</fullName>
    </submittedName>
</protein>
<sequence>MKYTSAPAAIATESDAAKLTLDCNFALRVQLTVADVGPGASTTRYPPSSIGVIVLILLMRQSAKLPEPLTETTLIVIDVPEYAVIVPHRFVFVGGSEPYGPERAPT</sequence>
<name>A0A6J7EY62_9ZZZZ</name>
<proteinExistence type="predicted"/>
<dbReference type="EMBL" id="CAFBLR010000263">
    <property type="protein sequence ID" value="CAB4885910.1"/>
    <property type="molecule type" value="Genomic_DNA"/>
</dbReference>
<accession>A0A6J7EY62</accession>
<reference evidence="1" key="1">
    <citation type="submission" date="2020-05" db="EMBL/GenBank/DDBJ databases">
        <authorList>
            <person name="Chiriac C."/>
            <person name="Salcher M."/>
            <person name="Ghai R."/>
            <person name="Kavagutti S V."/>
        </authorList>
    </citation>
    <scope>NUCLEOTIDE SEQUENCE</scope>
</reference>